<organism evidence="2 3">
    <name type="scientific">Blastopirellula marina</name>
    <dbReference type="NCBI Taxonomy" id="124"/>
    <lineage>
        <taxon>Bacteria</taxon>
        <taxon>Pseudomonadati</taxon>
        <taxon>Planctomycetota</taxon>
        <taxon>Planctomycetia</taxon>
        <taxon>Pirellulales</taxon>
        <taxon>Pirellulaceae</taxon>
        <taxon>Blastopirellula</taxon>
    </lineage>
</organism>
<feature type="signal peptide" evidence="1">
    <location>
        <begin position="1"/>
        <end position="23"/>
    </location>
</feature>
<dbReference type="AlphaFoldDB" id="A0A2S8GRB6"/>
<comment type="caution">
    <text evidence="2">The sequence shown here is derived from an EMBL/GenBank/DDBJ whole genome shotgun (WGS) entry which is preliminary data.</text>
</comment>
<evidence type="ECO:0000256" key="1">
    <source>
        <dbReference type="SAM" id="SignalP"/>
    </source>
</evidence>
<proteinExistence type="predicted"/>
<gene>
    <name evidence="2" type="ORF">C5Y93_07265</name>
</gene>
<reference evidence="2 3" key="1">
    <citation type="submission" date="2018-02" db="EMBL/GenBank/DDBJ databases">
        <title>Comparative genomes isolates from brazilian mangrove.</title>
        <authorList>
            <person name="Araujo J.E."/>
            <person name="Taketani R.G."/>
            <person name="Silva M.C.P."/>
            <person name="Loureco M.V."/>
            <person name="Andreote F.D."/>
        </authorList>
    </citation>
    <scope>NUCLEOTIDE SEQUENCE [LARGE SCALE GENOMIC DNA]</scope>
    <source>
        <strain evidence="2 3">Nap-Phe MGV</strain>
    </source>
</reference>
<evidence type="ECO:0000313" key="3">
    <source>
        <dbReference type="Proteomes" id="UP000237819"/>
    </source>
</evidence>
<feature type="chain" id="PRO_5015584567" evidence="1">
    <location>
        <begin position="24"/>
        <end position="392"/>
    </location>
</feature>
<dbReference type="EMBL" id="PUHZ01000007">
    <property type="protein sequence ID" value="PQO46942.1"/>
    <property type="molecule type" value="Genomic_DNA"/>
</dbReference>
<name>A0A2S8GRB6_9BACT</name>
<dbReference type="InterPro" id="IPR011042">
    <property type="entry name" value="6-blade_b-propeller_TolB-like"/>
</dbReference>
<sequence>MSRISSVLVCLALVFAVAGQALADGRRSDEHSQFADAFWTYLDGKYDKWEVVPQAPAAVPTPLVAATGKTYANPTALKNLKDPSYGSIFVTEYRKGDELIGLAACYRAKEGIDSKQNDWYWLYYLPTGETVKTSADKAAFDKPGYVTFEDDGRLWVFELTNPNLADFLTIGELTKQVIRPGVGPSGMTLKSDEMETILGYVAAKPGFLTAIEDGRVWVLREGSDAAKEFAAAGEPAKQVIRPGVGPMGTTLKSDDAATIAAYRYEKPGFHASVDGDGRVWVFAADGDAWQEFCDKGEPAAHVTKIGVGPNRETLKTRDAGVIEDYLVAQPGYVTKIIDGRLWVMRADSSDLKEFAANNDLAKHVTRIGAGPMGMTIKSPDAETIDYYMRNFR</sequence>
<dbReference type="SUPFAM" id="SSF101898">
    <property type="entry name" value="NHL repeat"/>
    <property type="match status" value="1"/>
</dbReference>
<keyword evidence="1" id="KW-0732">Signal</keyword>
<accession>A0A2S8GRB6</accession>
<dbReference type="Proteomes" id="UP000237819">
    <property type="component" value="Unassembled WGS sequence"/>
</dbReference>
<dbReference type="RefSeq" id="WP_105334741.1">
    <property type="nucleotide sequence ID" value="NZ_PUHZ01000007.1"/>
</dbReference>
<dbReference type="Gene3D" id="2.120.10.30">
    <property type="entry name" value="TolB, C-terminal domain"/>
    <property type="match status" value="1"/>
</dbReference>
<dbReference type="OrthoDB" id="289139at2"/>
<protein>
    <submittedName>
        <fullName evidence="2">Uncharacterized protein</fullName>
    </submittedName>
</protein>
<evidence type="ECO:0000313" key="2">
    <source>
        <dbReference type="EMBL" id="PQO46942.1"/>
    </source>
</evidence>